<keyword evidence="2" id="KW-1185">Reference proteome</keyword>
<name>A0A183BMN8_GLOPA</name>
<evidence type="ECO:0000313" key="3">
    <source>
        <dbReference type="WBParaSite" id="GPLIN_000187300"/>
    </source>
</evidence>
<reference evidence="2" key="1">
    <citation type="submission" date="2013-12" db="EMBL/GenBank/DDBJ databases">
        <authorList>
            <person name="Aslett M."/>
        </authorList>
    </citation>
    <scope>NUCLEOTIDE SEQUENCE [LARGE SCALE GENOMIC DNA]</scope>
    <source>
        <strain evidence="2">Lindley</strain>
    </source>
</reference>
<protein>
    <submittedName>
        <fullName evidence="3">Uncharacterized protein</fullName>
    </submittedName>
</protein>
<proteinExistence type="predicted"/>
<dbReference type="WBParaSite" id="GPLIN_000187300">
    <property type="protein sequence ID" value="GPLIN_000187300"/>
    <property type="gene ID" value="GPLIN_000187300"/>
</dbReference>
<evidence type="ECO:0000313" key="2">
    <source>
        <dbReference type="Proteomes" id="UP000050741"/>
    </source>
</evidence>
<reference evidence="3" key="3">
    <citation type="submission" date="2016-06" db="UniProtKB">
        <authorList>
            <consortium name="WormBaseParasite"/>
        </authorList>
    </citation>
    <scope>IDENTIFICATION</scope>
</reference>
<evidence type="ECO:0000256" key="1">
    <source>
        <dbReference type="SAM" id="MobiDB-lite"/>
    </source>
</evidence>
<dbReference type="Proteomes" id="UP000050741">
    <property type="component" value="Unassembled WGS sequence"/>
</dbReference>
<sequence>MGYDEQQAGGDELDNESLDEDMKAFIQTTLEHRKQREQKKREEQQKKKQTRRQSGGEEYCDATNLNFKATRQKSEIAAGDGTAQRSSASELLAIRARRICQARAGHVAEHSTALLTRSLNGPLIDLLGLRNH</sequence>
<feature type="region of interest" description="Disordered" evidence="1">
    <location>
        <begin position="1"/>
        <end position="61"/>
    </location>
</feature>
<reference evidence="2" key="2">
    <citation type="submission" date="2014-05" db="EMBL/GenBank/DDBJ databases">
        <title>The genome and life-stage specific transcriptomes of Globodera pallida elucidate key aspects of plant parasitism by a cyst nematode.</title>
        <authorList>
            <person name="Cotton J.A."/>
            <person name="Lilley C.J."/>
            <person name="Jones L.M."/>
            <person name="Kikuchi T."/>
            <person name="Reid A.J."/>
            <person name="Thorpe P."/>
            <person name="Tsai I.J."/>
            <person name="Beasley H."/>
            <person name="Blok V."/>
            <person name="Cock P.J.A."/>
            <person name="Van den Akker S.E."/>
            <person name="Holroyd N."/>
            <person name="Hunt M."/>
            <person name="Mantelin S."/>
            <person name="Naghra H."/>
            <person name="Pain A."/>
            <person name="Palomares-Rius J.E."/>
            <person name="Zarowiecki M."/>
            <person name="Berriman M."/>
            <person name="Jones J.T."/>
            <person name="Urwin P.E."/>
        </authorList>
    </citation>
    <scope>NUCLEOTIDE SEQUENCE [LARGE SCALE GENOMIC DNA]</scope>
    <source>
        <strain evidence="2">Lindley</strain>
    </source>
</reference>
<accession>A0A183BMN8</accession>
<dbReference type="AlphaFoldDB" id="A0A183BMN8"/>
<organism evidence="2 3">
    <name type="scientific">Globodera pallida</name>
    <name type="common">Potato cyst nematode worm</name>
    <name type="synonym">Heterodera pallida</name>
    <dbReference type="NCBI Taxonomy" id="36090"/>
    <lineage>
        <taxon>Eukaryota</taxon>
        <taxon>Metazoa</taxon>
        <taxon>Ecdysozoa</taxon>
        <taxon>Nematoda</taxon>
        <taxon>Chromadorea</taxon>
        <taxon>Rhabditida</taxon>
        <taxon>Tylenchina</taxon>
        <taxon>Tylenchomorpha</taxon>
        <taxon>Tylenchoidea</taxon>
        <taxon>Heteroderidae</taxon>
        <taxon>Heteroderinae</taxon>
        <taxon>Globodera</taxon>
    </lineage>
</organism>
<feature type="compositionally biased region" description="Basic and acidic residues" evidence="1">
    <location>
        <begin position="30"/>
        <end position="46"/>
    </location>
</feature>